<evidence type="ECO:0000313" key="1">
    <source>
        <dbReference type="EMBL" id="BDL42519.1"/>
    </source>
</evidence>
<name>A0ABN6QFX0_9BACT</name>
<protein>
    <recommendedName>
        <fullName evidence="3">Small CPxCG-related zinc finger protein</fullName>
    </recommendedName>
</protein>
<proteinExistence type="predicted"/>
<evidence type="ECO:0000313" key="2">
    <source>
        <dbReference type="Proteomes" id="UP001062263"/>
    </source>
</evidence>
<dbReference type="RefSeq" id="WP_067570030.1">
    <property type="nucleotide sequence ID" value="NZ_AP025943.1"/>
</dbReference>
<sequence>MTPMQQSRLDKAKLIIDRPADFKVCEACGSIVSETTAACPNCNAYRFDANPDYVVEQAVLLASREQRSVTPEDLEK</sequence>
<accession>A0ABN6QFX0</accession>
<dbReference type="Proteomes" id="UP001062263">
    <property type="component" value="Chromosome"/>
</dbReference>
<gene>
    <name evidence="1" type="ORF">Abiwalacus_00930</name>
</gene>
<organism evidence="1 2">
    <name type="scientific">Akkermansia biwaensis</name>
    <dbReference type="NCBI Taxonomy" id="2946555"/>
    <lineage>
        <taxon>Bacteria</taxon>
        <taxon>Pseudomonadati</taxon>
        <taxon>Verrucomicrobiota</taxon>
        <taxon>Verrucomicrobiia</taxon>
        <taxon>Verrucomicrobiales</taxon>
        <taxon>Akkermansiaceae</taxon>
        <taxon>Akkermansia</taxon>
    </lineage>
</organism>
<dbReference type="EMBL" id="AP025943">
    <property type="protein sequence ID" value="BDL42519.1"/>
    <property type="molecule type" value="Genomic_DNA"/>
</dbReference>
<keyword evidence="2" id="KW-1185">Reference proteome</keyword>
<evidence type="ECO:0008006" key="3">
    <source>
        <dbReference type="Google" id="ProtNLM"/>
    </source>
</evidence>
<reference evidence="1" key="1">
    <citation type="submission" date="2022-06" db="EMBL/GenBank/DDBJ databases">
        <title>Akkermansia biwalacus sp. nov., an anaerobic mucin-degrading bacterium isolated from human intestine.</title>
        <authorList>
            <person name="Kobayashi Y."/>
            <person name="Inoue S."/>
            <person name="Kawahara T."/>
            <person name="Kohda N."/>
        </authorList>
    </citation>
    <scope>NUCLEOTIDE SEQUENCE</scope>
    <source>
        <strain evidence="1">WON2089</strain>
    </source>
</reference>